<dbReference type="RefSeq" id="WP_197271526.1">
    <property type="nucleotide sequence ID" value="NZ_CABWIB010000001.1"/>
</dbReference>
<comment type="similarity">
    <text evidence="3">Belongs to the peptidase S16 family.</text>
</comment>
<reference evidence="5 6" key="1">
    <citation type="submission" date="2019-10" db="EMBL/GenBank/DDBJ databases">
        <authorList>
            <person name="Blom J."/>
        </authorList>
    </citation>
    <scope>NUCLEOTIDE SEQUENCE [LARGE SCALE GENOMIC DNA]</scope>
    <source>
        <strain evidence="5 6">ES3154-GLU</strain>
    </source>
</reference>
<dbReference type="GO" id="GO:0016887">
    <property type="term" value="F:ATP hydrolysis activity"/>
    <property type="evidence" value="ECO:0007669"/>
    <property type="project" value="InterPro"/>
</dbReference>
<dbReference type="GO" id="GO:0004252">
    <property type="term" value="F:serine-type endopeptidase activity"/>
    <property type="evidence" value="ECO:0007669"/>
    <property type="project" value="UniProtKB-UniRule"/>
</dbReference>
<dbReference type="Pfam" id="PF05362">
    <property type="entry name" value="Lon_C"/>
    <property type="match status" value="1"/>
</dbReference>
<name>A0A6I8ME85_9FUSO</name>
<dbReference type="EMBL" id="CABWIB010000001">
    <property type="protein sequence ID" value="VWL85891.1"/>
    <property type="molecule type" value="Genomic_DNA"/>
</dbReference>
<evidence type="ECO:0000313" key="6">
    <source>
        <dbReference type="Proteomes" id="UP000419017"/>
    </source>
</evidence>
<evidence type="ECO:0000313" key="5">
    <source>
        <dbReference type="EMBL" id="VWL85891.1"/>
    </source>
</evidence>
<comment type="catalytic activity">
    <reaction evidence="3">
        <text>Hydrolysis of proteins in presence of ATP.</text>
        <dbReference type="EC" id="3.4.21.53"/>
    </reaction>
</comment>
<dbReference type="InterPro" id="IPR027065">
    <property type="entry name" value="Lon_Prtase"/>
</dbReference>
<accession>A0A6I8ME85</accession>
<proteinExistence type="inferred from homology"/>
<feature type="active site" evidence="3">
    <location>
        <position position="603"/>
    </location>
</feature>
<dbReference type="Gene3D" id="3.30.230.10">
    <property type="match status" value="1"/>
</dbReference>
<dbReference type="InterPro" id="IPR014721">
    <property type="entry name" value="Ribsml_uS5_D2-typ_fold_subgr"/>
</dbReference>
<dbReference type="SUPFAM" id="SSF52540">
    <property type="entry name" value="P-loop containing nucleoside triphosphate hydrolases"/>
    <property type="match status" value="1"/>
</dbReference>
<dbReference type="Gene3D" id="3.40.50.300">
    <property type="entry name" value="P-loop containing nucleotide triphosphate hydrolases"/>
    <property type="match status" value="1"/>
</dbReference>
<keyword evidence="3" id="KW-0378">Hydrolase</keyword>
<dbReference type="InterPro" id="IPR003593">
    <property type="entry name" value="AAA+_ATPase"/>
</dbReference>
<evidence type="ECO:0000259" key="4">
    <source>
        <dbReference type="PROSITE" id="PS51786"/>
    </source>
</evidence>
<dbReference type="SUPFAM" id="SSF54211">
    <property type="entry name" value="Ribosomal protein S5 domain 2-like"/>
    <property type="match status" value="1"/>
</dbReference>
<dbReference type="EC" id="3.4.21.53" evidence="3"/>
<dbReference type="PRINTS" id="PR00830">
    <property type="entry name" value="ENDOLAPTASE"/>
</dbReference>
<evidence type="ECO:0000256" key="2">
    <source>
        <dbReference type="ARBA" id="ARBA00022825"/>
    </source>
</evidence>
<dbReference type="Proteomes" id="UP000419017">
    <property type="component" value="Unassembled WGS sequence"/>
</dbReference>
<keyword evidence="2 3" id="KW-0720">Serine protease</keyword>
<dbReference type="InterPro" id="IPR027417">
    <property type="entry name" value="P-loop_NTPase"/>
</dbReference>
<dbReference type="PANTHER" id="PTHR10046">
    <property type="entry name" value="ATP DEPENDENT LON PROTEASE FAMILY MEMBER"/>
    <property type="match status" value="1"/>
</dbReference>
<dbReference type="SMART" id="SM00382">
    <property type="entry name" value="AAA"/>
    <property type="match status" value="1"/>
</dbReference>
<gene>
    <name evidence="5" type="ORF">OMES3154_01177</name>
</gene>
<dbReference type="InterPro" id="IPR003959">
    <property type="entry name" value="ATPase_AAA_core"/>
</dbReference>
<protein>
    <recommendedName>
        <fullName evidence="3">endopeptidase La</fullName>
        <ecNumber evidence="3">3.4.21.53</ecNumber>
    </recommendedName>
</protein>
<dbReference type="GO" id="GO:0004176">
    <property type="term" value="F:ATP-dependent peptidase activity"/>
    <property type="evidence" value="ECO:0007669"/>
    <property type="project" value="UniProtKB-UniRule"/>
</dbReference>
<organism evidence="5 6">
    <name type="scientific">Oceanivirga miroungae</name>
    <dbReference type="NCBI Taxonomy" id="1130046"/>
    <lineage>
        <taxon>Bacteria</taxon>
        <taxon>Fusobacteriati</taxon>
        <taxon>Fusobacteriota</taxon>
        <taxon>Fusobacteriia</taxon>
        <taxon>Fusobacteriales</taxon>
        <taxon>Leptotrichiaceae</taxon>
        <taxon>Oceanivirga</taxon>
    </lineage>
</organism>
<dbReference type="PROSITE" id="PS51786">
    <property type="entry name" value="LON_PROTEOLYTIC"/>
    <property type="match status" value="1"/>
</dbReference>
<dbReference type="InterPro" id="IPR008269">
    <property type="entry name" value="Lon_proteolytic"/>
</dbReference>
<feature type="active site" evidence="3">
    <location>
        <position position="560"/>
    </location>
</feature>
<dbReference type="InterPro" id="IPR020568">
    <property type="entry name" value="Ribosomal_Su5_D2-typ_SF"/>
</dbReference>
<dbReference type="GO" id="GO:0030163">
    <property type="term" value="P:protein catabolic process"/>
    <property type="evidence" value="ECO:0007669"/>
    <property type="project" value="InterPro"/>
</dbReference>
<dbReference type="Pfam" id="PF00004">
    <property type="entry name" value="AAA"/>
    <property type="match status" value="1"/>
</dbReference>
<evidence type="ECO:0000256" key="1">
    <source>
        <dbReference type="ARBA" id="ARBA00022670"/>
    </source>
</evidence>
<dbReference type="GO" id="GO:0005524">
    <property type="term" value="F:ATP binding"/>
    <property type="evidence" value="ECO:0007669"/>
    <property type="project" value="UniProtKB-KW"/>
</dbReference>
<evidence type="ECO:0000256" key="3">
    <source>
        <dbReference type="PROSITE-ProRule" id="PRU01122"/>
    </source>
</evidence>
<sequence>MIRVVNLKKEAKYVDVELCGKEIEFFGEFIYEDMIENDLDVEEFISQDVLELEKKYAMIPYSKRKKLRKEDICDHIITLSKNKKTGYAFMYSKVSDNSCYFLSYICEINEKGVVSVEKMGGLDDIKLNLSDLRKLKLNKREDFEILAFPEYFSKFKEEKKELYEEVLRTISSTEQNDKKRLSYIKNLNWEEYAPEEKSREDIMAAKKILDESHYGMEELKTNILRYIASNSNKNICLIGEPGVGKSSIVDSIGKALNRPVYTISLGACKNALYLKGSDSTYKDSHPGEILNIFLKCNKKAPIILLDEIDKIDQACMGIISEILDPVLNKNFRDEFLNIPYDISNALFIVTGNNKDLIPDYLKSRLEIIDIKSYSLDEKINIIKNYVLPKHLKKANLDSKVEITLEAIEQIIKNYCFESGIREATQKIETIISDIKLQKKLHNINRNIIDVDYVSKVLGKAKYESPKITDINKPKKASVVGMSISSSKKGCASVMEAVMYKGNGSLKVSGNVGEVLRESNAVAISYIKSKAKEFGINEKNIKENDIHIHFKNAAAKKDGPSGGIAITTLLISMYKNVALKQNIAMTGEISIIGEVLAVGGTNIKIEGSYESGIKEFIIPYENRDEIELISPKIKKDIKIHLVKDFMQVYNLMFAKEGNIDG</sequence>
<dbReference type="Gene3D" id="1.10.8.60">
    <property type="match status" value="1"/>
</dbReference>
<dbReference type="GO" id="GO:0006508">
    <property type="term" value="P:proteolysis"/>
    <property type="evidence" value="ECO:0007669"/>
    <property type="project" value="UniProtKB-KW"/>
</dbReference>
<feature type="domain" description="Lon proteolytic" evidence="4">
    <location>
        <begin position="472"/>
        <end position="654"/>
    </location>
</feature>
<keyword evidence="1 3" id="KW-0645">Protease</keyword>
<dbReference type="AlphaFoldDB" id="A0A6I8ME85"/>
<keyword evidence="6" id="KW-1185">Reference proteome</keyword>